<evidence type="ECO:0000256" key="4">
    <source>
        <dbReference type="ARBA" id="ARBA00022741"/>
    </source>
</evidence>
<gene>
    <name evidence="12" type="ORF">PISMIDRAFT_24174</name>
</gene>
<dbReference type="PANTHER" id="PTHR45630:SF7">
    <property type="entry name" value="ENDOPLASMIC RETICULUM TRANSMEMBRANE HELIX TRANSLOCASE"/>
    <property type="match status" value="1"/>
</dbReference>
<keyword evidence="13" id="KW-1185">Reference proteome</keyword>
<keyword evidence="7" id="KW-1278">Translocase</keyword>
<dbReference type="GO" id="GO:0005789">
    <property type="term" value="C:endoplasmic reticulum membrane"/>
    <property type="evidence" value="ECO:0007669"/>
    <property type="project" value="TreeGrafter"/>
</dbReference>
<dbReference type="InterPro" id="IPR023298">
    <property type="entry name" value="ATPase_P-typ_TM_dom_sf"/>
</dbReference>
<dbReference type="InterPro" id="IPR036412">
    <property type="entry name" value="HAD-like_sf"/>
</dbReference>
<dbReference type="HOGENOM" id="CLU_351999_0_0_1"/>
<dbReference type="Pfam" id="PF23143">
    <property type="entry name" value="2TM_P5A-ATPase"/>
    <property type="match status" value="1"/>
</dbReference>
<protein>
    <submittedName>
        <fullName evidence="12">Unplaced genomic scaffold scaffold_80, whole genome shotgun sequence</fullName>
    </submittedName>
</protein>
<dbReference type="FunFam" id="3.40.50.1000:FF:000071">
    <property type="entry name" value="Cation-transporting ATPase"/>
    <property type="match status" value="1"/>
</dbReference>
<evidence type="ECO:0000256" key="7">
    <source>
        <dbReference type="ARBA" id="ARBA00022967"/>
    </source>
</evidence>
<evidence type="ECO:0000256" key="6">
    <source>
        <dbReference type="ARBA" id="ARBA00022842"/>
    </source>
</evidence>
<dbReference type="GO" id="GO:0046872">
    <property type="term" value="F:metal ion binding"/>
    <property type="evidence" value="ECO:0007669"/>
    <property type="project" value="UniProtKB-KW"/>
</dbReference>
<comment type="subcellular location">
    <subcellularLocation>
        <location evidence="1">Membrane</location>
        <topology evidence="1">Multi-pass membrane protein</topology>
    </subcellularLocation>
</comment>
<dbReference type="OrthoDB" id="48943at2759"/>
<keyword evidence="9 10" id="KW-0472">Membrane</keyword>
<dbReference type="PRINTS" id="PR00119">
    <property type="entry name" value="CATATPASE"/>
</dbReference>
<keyword evidence="6" id="KW-0460">Magnesium</keyword>
<dbReference type="Proteomes" id="UP000054018">
    <property type="component" value="Unassembled WGS sequence"/>
</dbReference>
<dbReference type="GO" id="GO:0005524">
    <property type="term" value="F:ATP binding"/>
    <property type="evidence" value="ECO:0007669"/>
    <property type="project" value="UniProtKB-KW"/>
</dbReference>
<name>A0A0C9Y717_9AGAM</name>
<evidence type="ECO:0000313" key="12">
    <source>
        <dbReference type="EMBL" id="KIK20445.1"/>
    </source>
</evidence>
<keyword evidence="5" id="KW-0067">ATP-binding</keyword>
<evidence type="ECO:0000256" key="3">
    <source>
        <dbReference type="ARBA" id="ARBA00022723"/>
    </source>
</evidence>
<evidence type="ECO:0000313" key="13">
    <source>
        <dbReference type="Proteomes" id="UP000054018"/>
    </source>
</evidence>
<keyword evidence="3" id="KW-0479">Metal-binding</keyword>
<feature type="transmembrane region" description="Helical" evidence="10">
    <location>
        <begin position="205"/>
        <end position="225"/>
    </location>
</feature>
<evidence type="ECO:0000256" key="1">
    <source>
        <dbReference type="ARBA" id="ARBA00004141"/>
    </source>
</evidence>
<keyword evidence="2 10" id="KW-0812">Transmembrane</keyword>
<dbReference type="PANTHER" id="PTHR45630">
    <property type="entry name" value="CATION-TRANSPORTING ATPASE-RELATED"/>
    <property type="match status" value="1"/>
</dbReference>
<dbReference type="AlphaFoldDB" id="A0A0C9Y717"/>
<dbReference type="InterPro" id="IPR023214">
    <property type="entry name" value="HAD_sf"/>
</dbReference>
<accession>A0A0C9Y717</accession>
<dbReference type="SUPFAM" id="SSF81665">
    <property type="entry name" value="Calcium ATPase, transmembrane domain M"/>
    <property type="match status" value="1"/>
</dbReference>
<keyword evidence="8 10" id="KW-1133">Transmembrane helix</keyword>
<sequence length="799" mass="89831">MCTDGVLDVTQLRVPIEVESQEIARATLHVALPWYTHVYTLPFLSLYPLLAYAYYVRYDDWIKSEEWTFLFCVLLGAGHALSFLVTRWSAAAKTWVTTRPASSVEEADCVRLIPLPHRGQGEIVPLIKRIKTEPLSYSFNYQRDTYVASKVSPVTFARLPYPSTLRPPLSDFLAPSGLATHQAPALKSLYGKNEFNIPIPSFSELFGEHATAPFFVFQIFCVALWCLDEYWYYSLFTLFMLVMFECTVVWQINKLSREEVESKLAFAGFLVFHCPLKSDAVQTLKMLADSSHRCIMITGDNPLTAAHVARDVEIVDRDVLILDLKENPANERDLVWRTVDETKIIPVDPSQPVDTSLFDRYDICITGAAMKQFQGTAGWNDLVQNTWVYARVSPVQKEYILTSLKGLGYITLMAGDGTNDVGALKQAHIGVALLDGTPEDLRKIAEHQKVERIKKVYETQLRLSARFGSPPPPVPPAIAHLYPDVVEAHKKAAADLQAARKKNPMEKFDMASITDALANMEGDEDVPQIKLGDASCAAPFTSKLSHVAAITHIIRQGRCTLVATIQMYKILALNCLITAYSLSVQYLDGIKFGDYQVTVSGMLMSPVEKLSRERPLGNIFNLYVLLSVLIQFALHIVAMVYITNLAHFYEPPGVIDLDAKFEPSLLNTAIYLLGLSQQVSTFAINFQGRPFREGIRENPKLFWGLVGASTVAFSGSTDFFPELNRWLQIVEMDELFRFKLTSVMIADFVGCWVIEKLCKYLFADLEPKALVTRGRERREARRAEEARVAANVAVEKKEQ</sequence>
<evidence type="ECO:0000259" key="11">
    <source>
        <dbReference type="Pfam" id="PF23143"/>
    </source>
</evidence>
<dbReference type="GO" id="GO:0019829">
    <property type="term" value="F:ATPase-coupled monoatomic cation transmembrane transporter activity"/>
    <property type="evidence" value="ECO:0007669"/>
    <property type="project" value="TreeGrafter"/>
</dbReference>
<dbReference type="GO" id="GO:0006874">
    <property type="term" value="P:intracellular calcium ion homeostasis"/>
    <property type="evidence" value="ECO:0007669"/>
    <property type="project" value="TreeGrafter"/>
</dbReference>
<dbReference type="Gene3D" id="3.40.50.1000">
    <property type="entry name" value="HAD superfamily/HAD-like"/>
    <property type="match status" value="1"/>
</dbReference>
<dbReference type="GO" id="GO:0015662">
    <property type="term" value="F:P-type ion transporter activity"/>
    <property type="evidence" value="ECO:0007669"/>
    <property type="project" value="TreeGrafter"/>
</dbReference>
<feature type="transmembrane region" description="Helical" evidence="10">
    <location>
        <begin position="34"/>
        <end position="55"/>
    </location>
</feature>
<feature type="transmembrane region" description="Helical" evidence="10">
    <location>
        <begin position="231"/>
        <end position="250"/>
    </location>
</feature>
<evidence type="ECO:0000256" key="8">
    <source>
        <dbReference type="ARBA" id="ARBA00022989"/>
    </source>
</evidence>
<reference evidence="12 13" key="1">
    <citation type="submission" date="2014-04" db="EMBL/GenBank/DDBJ databases">
        <authorList>
            <consortium name="DOE Joint Genome Institute"/>
            <person name="Kuo A."/>
            <person name="Kohler A."/>
            <person name="Costa M.D."/>
            <person name="Nagy L.G."/>
            <person name="Floudas D."/>
            <person name="Copeland A."/>
            <person name="Barry K.W."/>
            <person name="Cichocki N."/>
            <person name="Veneault-Fourrey C."/>
            <person name="LaButti K."/>
            <person name="Lindquist E.A."/>
            <person name="Lipzen A."/>
            <person name="Lundell T."/>
            <person name="Morin E."/>
            <person name="Murat C."/>
            <person name="Sun H."/>
            <person name="Tunlid A."/>
            <person name="Henrissat B."/>
            <person name="Grigoriev I.V."/>
            <person name="Hibbett D.S."/>
            <person name="Martin F."/>
            <person name="Nordberg H.P."/>
            <person name="Cantor M.N."/>
            <person name="Hua S.X."/>
        </authorList>
    </citation>
    <scope>NUCLEOTIDE SEQUENCE [LARGE SCALE GENOMIC DNA]</scope>
    <source>
        <strain evidence="12 13">441</strain>
    </source>
</reference>
<feature type="transmembrane region" description="Helical" evidence="10">
    <location>
        <begin position="67"/>
        <end position="85"/>
    </location>
</feature>
<dbReference type="InterPro" id="IPR006544">
    <property type="entry name" value="P-type_TPase_V"/>
</dbReference>
<evidence type="ECO:0000256" key="9">
    <source>
        <dbReference type="ARBA" id="ARBA00023136"/>
    </source>
</evidence>
<dbReference type="SUPFAM" id="SSF56784">
    <property type="entry name" value="HAD-like"/>
    <property type="match status" value="1"/>
</dbReference>
<dbReference type="STRING" id="765257.A0A0C9Y717"/>
<reference evidence="13" key="2">
    <citation type="submission" date="2015-01" db="EMBL/GenBank/DDBJ databases">
        <title>Evolutionary Origins and Diversification of the Mycorrhizal Mutualists.</title>
        <authorList>
            <consortium name="DOE Joint Genome Institute"/>
            <consortium name="Mycorrhizal Genomics Consortium"/>
            <person name="Kohler A."/>
            <person name="Kuo A."/>
            <person name="Nagy L.G."/>
            <person name="Floudas D."/>
            <person name="Copeland A."/>
            <person name="Barry K.W."/>
            <person name="Cichocki N."/>
            <person name="Veneault-Fourrey C."/>
            <person name="LaButti K."/>
            <person name="Lindquist E.A."/>
            <person name="Lipzen A."/>
            <person name="Lundell T."/>
            <person name="Morin E."/>
            <person name="Murat C."/>
            <person name="Riley R."/>
            <person name="Ohm R."/>
            <person name="Sun H."/>
            <person name="Tunlid A."/>
            <person name="Henrissat B."/>
            <person name="Grigoriev I.V."/>
            <person name="Hibbett D.S."/>
            <person name="Martin F."/>
        </authorList>
    </citation>
    <scope>NUCLEOTIDE SEQUENCE [LARGE SCALE GENOMIC DNA]</scope>
    <source>
        <strain evidence="13">441</strain>
    </source>
</reference>
<dbReference type="EMBL" id="KN833764">
    <property type="protein sequence ID" value="KIK20445.1"/>
    <property type="molecule type" value="Genomic_DNA"/>
</dbReference>
<evidence type="ECO:0000256" key="10">
    <source>
        <dbReference type="SAM" id="Phobius"/>
    </source>
</evidence>
<evidence type="ECO:0000256" key="5">
    <source>
        <dbReference type="ARBA" id="ARBA00022840"/>
    </source>
</evidence>
<evidence type="ECO:0000256" key="2">
    <source>
        <dbReference type="ARBA" id="ARBA00022692"/>
    </source>
</evidence>
<dbReference type="InterPro" id="IPR057255">
    <property type="entry name" value="2TM_P5A-ATPase"/>
</dbReference>
<feature type="domain" description="P5A-ATPase transmembrane helical hairpin" evidence="11">
    <location>
        <begin position="32"/>
        <end position="101"/>
    </location>
</feature>
<keyword evidence="4" id="KW-0547">Nucleotide-binding</keyword>
<feature type="transmembrane region" description="Helical" evidence="10">
    <location>
        <begin position="622"/>
        <end position="649"/>
    </location>
</feature>
<proteinExistence type="predicted"/>
<organism evidence="12 13">
    <name type="scientific">Pisolithus microcarpus 441</name>
    <dbReference type="NCBI Taxonomy" id="765257"/>
    <lineage>
        <taxon>Eukaryota</taxon>
        <taxon>Fungi</taxon>
        <taxon>Dikarya</taxon>
        <taxon>Basidiomycota</taxon>
        <taxon>Agaricomycotina</taxon>
        <taxon>Agaricomycetes</taxon>
        <taxon>Agaricomycetidae</taxon>
        <taxon>Boletales</taxon>
        <taxon>Sclerodermatineae</taxon>
        <taxon>Pisolithaceae</taxon>
        <taxon>Pisolithus</taxon>
    </lineage>
</organism>